<name>A0ABR8X7I2_9BACL</name>
<keyword evidence="1" id="KW-0812">Transmembrane</keyword>
<dbReference type="Pfam" id="PF04892">
    <property type="entry name" value="VanZ"/>
    <property type="match status" value="1"/>
</dbReference>
<feature type="domain" description="VanZ-like" evidence="2">
    <location>
        <begin position="5"/>
        <end position="149"/>
    </location>
</feature>
<reference evidence="3 4" key="1">
    <citation type="submission" date="2020-08" db="EMBL/GenBank/DDBJ databases">
        <title>A Genomic Blueprint of the Chicken Gut Microbiome.</title>
        <authorList>
            <person name="Gilroy R."/>
            <person name="Ravi A."/>
            <person name="Getino M."/>
            <person name="Pursley I."/>
            <person name="Horton D.L."/>
            <person name="Alikhan N.-F."/>
            <person name="Baker D."/>
            <person name="Gharbi K."/>
            <person name="Hall N."/>
            <person name="Watson M."/>
            <person name="Adriaenssens E.M."/>
            <person name="Foster-Nyarko E."/>
            <person name="Jarju S."/>
            <person name="Secka A."/>
            <person name="Antonio M."/>
            <person name="Oren A."/>
            <person name="Chaudhuri R."/>
            <person name="La Ragione R.M."/>
            <person name="Hildebrand F."/>
            <person name="Pallen M.J."/>
        </authorList>
    </citation>
    <scope>NUCLEOTIDE SEQUENCE [LARGE SCALE GENOMIC DNA]</scope>
    <source>
        <strain evidence="3 4">Re31</strain>
    </source>
</reference>
<evidence type="ECO:0000313" key="4">
    <source>
        <dbReference type="Proteomes" id="UP000640930"/>
    </source>
</evidence>
<gene>
    <name evidence="3" type="ORF">H9636_01305</name>
</gene>
<dbReference type="InterPro" id="IPR006976">
    <property type="entry name" value="VanZ-like"/>
</dbReference>
<evidence type="ECO:0000259" key="2">
    <source>
        <dbReference type="Pfam" id="PF04892"/>
    </source>
</evidence>
<dbReference type="NCBIfam" id="NF037970">
    <property type="entry name" value="vanZ_1"/>
    <property type="match status" value="1"/>
</dbReference>
<comment type="caution">
    <text evidence="3">The sequence shown here is derived from an EMBL/GenBank/DDBJ whole genome shotgun (WGS) entry which is preliminary data.</text>
</comment>
<proteinExistence type="predicted"/>
<keyword evidence="1" id="KW-0472">Membrane</keyword>
<sequence length="164" mass="19246">MKKYIILIFGILIMLFCISSMTYEQQTIVPTLQETLENKPFYNLLSKLEVTYWGQTISVETRGYYYFVEFLIRKGLHFAGYGFIAILIYRIYRKFQFQLAGICSVLTIFVIASMDEYRQTFVDGRTGIFDDVLLDTYGAITFVILFKVIGTLYRKMKQKMNVES</sequence>
<dbReference type="Proteomes" id="UP000640930">
    <property type="component" value="Unassembled WGS sequence"/>
</dbReference>
<accession>A0ABR8X7I2</accession>
<protein>
    <submittedName>
        <fullName evidence="3">VanZ family protein</fullName>
    </submittedName>
</protein>
<feature type="transmembrane region" description="Helical" evidence="1">
    <location>
        <begin position="5"/>
        <end position="23"/>
    </location>
</feature>
<dbReference type="RefSeq" id="WP_191705838.1">
    <property type="nucleotide sequence ID" value="NZ_JACSQA010000001.1"/>
</dbReference>
<organism evidence="3 4">
    <name type="scientific">Ureibacillus galli</name>
    <dbReference type="NCBI Taxonomy" id="2762222"/>
    <lineage>
        <taxon>Bacteria</taxon>
        <taxon>Bacillati</taxon>
        <taxon>Bacillota</taxon>
        <taxon>Bacilli</taxon>
        <taxon>Bacillales</taxon>
        <taxon>Caryophanaceae</taxon>
        <taxon>Ureibacillus</taxon>
    </lineage>
</organism>
<feature type="transmembrane region" description="Helical" evidence="1">
    <location>
        <begin position="75"/>
        <end position="92"/>
    </location>
</feature>
<feature type="transmembrane region" description="Helical" evidence="1">
    <location>
        <begin position="134"/>
        <end position="153"/>
    </location>
</feature>
<dbReference type="PIRSF" id="PIRSF019083">
    <property type="entry name" value="UCP019083_VanZ"/>
    <property type="match status" value="1"/>
</dbReference>
<evidence type="ECO:0000256" key="1">
    <source>
        <dbReference type="SAM" id="Phobius"/>
    </source>
</evidence>
<evidence type="ECO:0000313" key="3">
    <source>
        <dbReference type="EMBL" id="MBD8025283.1"/>
    </source>
</evidence>
<dbReference type="InterPro" id="IPR016747">
    <property type="entry name" value="Phosphotransbutyrylase"/>
</dbReference>
<feature type="transmembrane region" description="Helical" evidence="1">
    <location>
        <begin position="97"/>
        <end position="114"/>
    </location>
</feature>
<keyword evidence="1" id="KW-1133">Transmembrane helix</keyword>
<keyword evidence="4" id="KW-1185">Reference proteome</keyword>
<dbReference type="EMBL" id="JACSQA010000001">
    <property type="protein sequence ID" value="MBD8025283.1"/>
    <property type="molecule type" value="Genomic_DNA"/>
</dbReference>